<dbReference type="SUPFAM" id="SSF55729">
    <property type="entry name" value="Acyl-CoA N-acyltransferases (Nat)"/>
    <property type="match status" value="1"/>
</dbReference>
<comment type="function">
    <text evidence="4">Functions in the N-end rule pathway of protein degradation where it conjugates Leu, Phe and, less efficiently, Met from aminoacyl-tRNAs to the N-termini of proteins containing an N-terminal arginine or lysine.</text>
</comment>
<protein>
    <recommendedName>
        <fullName evidence="4">Leucyl/phenylalanyl-tRNA--protein transferase</fullName>
        <ecNumber evidence="4">2.3.2.6</ecNumber>
    </recommendedName>
    <alternativeName>
        <fullName evidence="4">L/F-transferase</fullName>
    </alternativeName>
    <alternativeName>
        <fullName evidence="4">Leucyltransferase</fullName>
    </alternativeName>
    <alternativeName>
        <fullName evidence="4">Phenyalanyltransferase</fullName>
    </alternativeName>
</protein>
<proteinExistence type="inferred from homology"/>
<dbReference type="PANTHER" id="PTHR30098:SF2">
    <property type="entry name" value="LEUCYL_PHENYLALANYL-TRNA--PROTEIN TRANSFERASE"/>
    <property type="match status" value="1"/>
</dbReference>
<reference evidence="5 6" key="1">
    <citation type="journal article" date="2012" name="Stand. Genomic Sci.">
        <title>Complete genome sequence of Liberibacter crescens BT-1.</title>
        <authorList>
            <person name="Leonard M.T."/>
            <person name="Fagen J.R."/>
            <person name="Davis-Richardson A.G."/>
            <person name="Davis M.J."/>
            <person name="Triplett E.W."/>
        </authorList>
    </citation>
    <scope>NUCLEOTIDE SEQUENCE [LARGE SCALE GENOMIC DNA]</scope>
    <source>
        <strain evidence="5 6">BT-1</strain>
    </source>
</reference>
<dbReference type="HAMAP" id="MF_00688">
    <property type="entry name" value="Leu_Phe_trans"/>
    <property type="match status" value="1"/>
</dbReference>
<dbReference type="KEGG" id="lcc:B488_09120"/>
<evidence type="ECO:0000256" key="1">
    <source>
        <dbReference type="ARBA" id="ARBA00022490"/>
    </source>
</evidence>
<comment type="similarity">
    <text evidence="4">Belongs to the L/F-transferase family.</text>
</comment>
<dbReference type="GO" id="GO:0008914">
    <property type="term" value="F:leucyl-tRNA--protein transferase activity"/>
    <property type="evidence" value="ECO:0007669"/>
    <property type="project" value="UniProtKB-UniRule"/>
</dbReference>
<organism evidence="5 6">
    <name type="scientific">Liberibacter crescens (strain BT-1)</name>
    <dbReference type="NCBI Taxonomy" id="1215343"/>
    <lineage>
        <taxon>Bacteria</taxon>
        <taxon>Pseudomonadati</taxon>
        <taxon>Pseudomonadota</taxon>
        <taxon>Alphaproteobacteria</taxon>
        <taxon>Hyphomicrobiales</taxon>
        <taxon>Rhizobiaceae</taxon>
        <taxon>Liberibacter</taxon>
    </lineage>
</organism>
<comment type="catalytic activity">
    <reaction evidence="4">
        <text>N-terminal L-arginyl-[protein] + L-leucyl-tRNA(Leu) = N-terminal L-leucyl-L-arginyl-[protein] + tRNA(Leu) + H(+)</text>
        <dbReference type="Rhea" id="RHEA:50416"/>
        <dbReference type="Rhea" id="RHEA-COMP:9613"/>
        <dbReference type="Rhea" id="RHEA-COMP:9622"/>
        <dbReference type="Rhea" id="RHEA-COMP:12672"/>
        <dbReference type="Rhea" id="RHEA-COMP:12673"/>
        <dbReference type="ChEBI" id="CHEBI:15378"/>
        <dbReference type="ChEBI" id="CHEBI:64719"/>
        <dbReference type="ChEBI" id="CHEBI:78442"/>
        <dbReference type="ChEBI" id="CHEBI:78494"/>
        <dbReference type="ChEBI" id="CHEBI:133044"/>
        <dbReference type="EC" id="2.3.2.6"/>
    </reaction>
</comment>
<dbReference type="STRING" id="1215343.B488_09120"/>
<keyword evidence="6" id="KW-1185">Reference proteome</keyword>
<evidence type="ECO:0000256" key="3">
    <source>
        <dbReference type="ARBA" id="ARBA00023315"/>
    </source>
</evidence>
<dbReference type="Proteomes" id="UP000010799">
    <property type="component" value="Chromosome"/>
</dbReference>
<dbReference type="PANTHER" id="PTHR30098">
    <property type="entry name" value="LEUCYL/PHENYLALANYL-TRNA--PROTEIN TRANSFERASE"/>
    <property type="match status" value="1"/>
</dbReference>
<dbReference type="NCBIfam" id="TIGR00667">
    <property type="entry name" value="aat"/>
    <property type="match status" value="1"/>
</dbReference>
<evidence type="ECO:0000256" key="4">
    <source>
        <dbReference type="HAMAP-Rule" id="MF_00688"/>
    </source>
</evidence>
<dbReference type="HOGENOM" id="CLU_075045_1_1_5"/>
<comment type="catalytic activity">
    <reaction evidence="4">
        <text>L-phenylalanyl-tRNA(Phe) + an N-terminal L-alpha-aminoacyl-[protein] = an N-terminal L-phenylalanyl-L-alpha-aminoacyl-[protein] + tRNA(Phe)</text>
        <dbReference type="Rhea" id="RHEA:43632"/>
        <dbReference type="Rhea" id="RHEA-COMP:9668"/>
        <dbReference type="Rhea" id="RHEA-COMP:9699"/>
        <dbReference type="Rhea" id="RHEA-COMP:10636"/>
        <dbReference type="Rhea" id="RHEA-COMP:10637"/>
        <dbReference type="ChEBI" id="CHEBI:78442"/>
        <dbReference type="ChEBI" id="CHEBI:78531"/>
        <dbReference type="ChEBI" id="CHEBI:78597"/>
        <dbReference type="ChEBI" id="CHEBI:83561"/>
        <dbReference type="EC" id="2.3.2.6"/>
    </reaction>
</comment>
<comment type="catalytic activity">
    <reaction evidence="4">
        <text>N-terminal L-lysyl-[protein] + L-leucyl-tRNA(Leu) = N-terminal L-leucyl-L-lysyl-[protein] + tRNA(Leu) + H(+)</text>
        <dbReference type="Rhea" id="RHEA:12340"/>
        <dbReference type="Rhea" id="RHEA-COMP:9613"/>
        <dbReference type="Rhea" id="RHEA-COMP:9622"/>
        <dbReference type="Rhea" id="RHEA-COMP:12670"/>
        <dbReference type="Rhea" id="RHEA-COMP:12671"/>
        <dbReference type="ChEBI" id="CHEBI:15378"/>
        <dbReference type="ChEBI" id="CHEBI:65249"/>
        <dbReference type="ChEBI" id="CHEBI:78442"/>
        <dbReference type="ChEBI" id="CHEBI:78494"/>
        <dbReference type="ChEBI" id="CHEBI:133043"/>
        <dbReference type="EC" id="2.3.2.6"/>
    </reaction>
</comment>
<sequence length="202" mass="23553">MPDYSNNKITTEFLLYAYSVGMFPMAKSANDHNIYWIEPEKRAIIPLDNFHISRSLKKIVRLKSYDIRVDTAFDQVISGCAENSENRKTTWINTTIRELYIELFHMGYGHSIEAWKEEKLMGGLYGICLKSAFFGESMFSRSNNASKVCLTYLLNHLRTRGFELLDIQFITNHLKNFGAIEINRQEYKNILEKALNNKEVLF</sequence>
<gene>
    <name evidence="4" type="primary">aat</name>
    <name evidence="5" type="ordered locus">B488_09120</name>
</gene>
<dbReference type="EC" id="2.3.2.6" evidence="4"/>
<dbReference type="AlphaFoldDB" id="L0ETN1"/>
<keyword evidence="3 4" id="KW-0012">Acyltransferase</keyword>
<dbReference type="GO" id="GO:0005737">
    <property type="term" value="C:cytoplasm"/>
    <property type="evidence" value="ECO:0007669"/>
    <property type="project" value="UniProtKB-SubCell"/>
</dbReference>
<dbReference type="EMBL" id="CP003789">
    <property type="protein sequence ID" value="AGA64904.1"/>
    <property type="molecule type" value="Genomic_DNA"/>
</dbReference>
<dbReference type="InterPro" id="IPR016181">
    <property type="entry name" value="Acyl_CoA_acyltransferase"/>
</dbReference>
<name>L0ETN1_LIBCB</name>
<dbReference type="GO" id="GO:0030163">
    <property type="term" value="P:protein catabolic process"/>
    <property type="evidence" value="ECO:0007669"/>
    <property type="project" value="UniProtKB-UniRule"/>
</dbReference>
<keyword evidence="2 4" id="KW-0808">Transferase</keyword>
<keyword evidence="1 4" id="KW-0963">Cytoplasm</keyword>
<dbReference type="PATRIC" id="fig|1215343.11.peg.939"/>
<dbReference type="eggNOG" id="COG2360">
    <property type="taxonomic scope" value="Bacteria"/>
</dbReference>
<evidence type="ECO:0000313" key="6">
    <source>
        <dbReference type="Proteomes" id="UP000010799"/>
    </source>
</evidence>
<evidence type="ECO:0000256" key="2">
    <source>
        <dbReference type="ARBA" id="ARBA00022679"/>
    </source>
</evidence>
<dbReference type="FunFam" id="3.40.630.70:FF:000001">
    <property type="entry name" value="Leucyl/phenylalanyl-tRNA--protein transferase"/>
    <property type="match status" value="1"/>
</dbReference>
<dbReference type="InterPro" id="IPR042203">
    <property type="entry name" value="Leu/Phe-tRNA_Trfase_C"/>
</dbReference>
<dbReference type="Pfam" id="PF03588">
    <property type="entry name" value="Leu_Phe_trans"/>
    <property type="match status" value="1"/>
</dbReference>
<dbReference type="Gene3D" id="3.40.630.70">
    <property type="entry name" value="Leucyl/phenylalanyl-tRNA-protein transferase, C-terminal domain"/>
    <property type="match status" value="1"/>
</dbReference>
<evidence type="ECO:0000313" key="5">
    <source>
        <dbReference type="EMBL" id="AGA64904.1"/>
    </source>
</evidence>
<dbReference type="InterPro" id="IPR004616">
    <property type="entry name" value="Leu/Phe-tRNA_Trfase"/>
</dbReference>
<dbReference type="RefSeq" id="WP_015273329.1">
    <property type="nucleotide sequence ID" value="NC_019907.1"/>
</dbReference>
<comment type="subcellular location">
    <subcellularLocation>
        <location evidence="4">Cytoplasm</location>
    </subcellularLocation>
</comment>
<accession>L0ETN1</accession>